<reference evidence="2" key="1">
    <citation type="submission" date="2020-11" db="EMBL/GenBank/DDBJ databases">
        <title>Viral genomes from river ports along the Yangtze River in China.</title>
        <authorList>
            <person name="Lu J."/>
            <person name="Shen Q."/>
            <person name="Yang S."/>
            <person name="Zhang W."/>
        </authorList>
    </citation>
    <scope>NUCLEOTIDE SEQUENCE</scope>
    <source>
        <strain evidence="2">4zj-parvo-1</strain>
    </source>
</reference>
<dbReference type="EMBL" id="MW348571">
    <property type="protein sequence ID" value="QRQ90271.1"/>
    <property type="molecule type" value="Genomic_DNA"/>
</dbReference>
<feature type="region of interest" description="Disordered" evidence="1">
    <location>
        <begin position="142"/>
        <end position="229"/>
    </location>
</feature>
<feature type="compositionally biased region" description="Basic and acidic residues" evidence="1">
    <location>
        <begin position="175"/>
        <end position="198"/>
    </location>
</feature>
<accession>A0A893A464</accession>
<dbReference type="Pfam" id="PF02336">
    <property type="entry name" value="Denso_VP4"/>
    <property type="match status" value="1"/>
</dbReference>
<evidence type="ECO:0008006" key="3">
    <source>
        <dbReference type="Google" id="ProtNLM"/>
    </source>
</evidence>
<evidence type="ECO:0000256" key="1">
    <source>
        <dbReference type="SAM" id="MobiDB-lite"/>
    </source>
</evidence>
<protein>
    <recommendedName>
        <fullName evidence="3">Capsid protein</fullName>
    </recommendedName>
</protein>
<evidence type="ECO:0000313" key="2">
    <source>
        <dbReference type="EMBL" id="QRQ90271.1"/>
    </source>
</evidence>
<dbReference type="SUPFAM" id="SSF88645">
    <property type="entry name" value="ssDNA viruses"/>
    <property type="match status" value="1"/>
</dbReference>
<proteinExistence type="predicted"/>
<dbReference type="InterPro" id="IPR003433">
    <property type="entry name" value="Capsid_VP4_densovirus"/>
</dbReference>
<organism evidence="2">
    <name type="scientific">Parvoviridae sp</name>
    <dbReference type="NCBI Taxonomy" id="1940570"/>
    <lineage>
        <taxon>Viruses</taxon>
        <taxon>Monodnaviria</taxon>
        <taxon>Shotokuvirae</taxon>
        <taxon>Cossaviricota</taxon>
        <taxon>Quintoviricetes</taxon>
        <taxon>Piccovirales</taxon>
        <taxon>Parvoviridae</taxon>
    </lineage>
</organism>
<sequence length="695" mass="76661">MGKYRWRWDADNWPDQRINWNAMSRSQKSYTIKEYNKARARRNLGPIPNPFNKAENNTHNTIIKNPDGSETVTPRTEGRPRISPLSTAPDPPAQRGHGPIIDAFAQQQIQVDRDEIQRLEKFFNSAEGQRIIDEIAEQNNNAESDEFSGGQAPHRPITADNNEPQPGPSSASDEPASKRARIDEGPSHHTEGGAHEQADAMPIPGSAMETEDQTTGQAGSTAQAAAGGGRGFSGGFASATGPEVYVKQPKNHANPSKFKFEKTHRILGYGLACANLAHENSTASASMRLMTTSLQEIPVDRPFFYLNPGEWESLQQVPGAHITHVKVTVVQRNPRVAFETGSSTTSLATLNQNKFGIKAVGLNSIAGLRVTSRRLSAFDQAGEPMIPTASTAAVYSDIDEAMYGKRQTDTAFNTARPAEPFMIPMTIPNYLCCWNHGYDTTSAQRTANGWYSLSEHVVQFDMQATAGKVIEVYEYSPSYAPVSEQLPYCEYLNGTQANVNASIFNYNDGDATKQMTRININNMTPVTNANPTESIAFSNTTLNGFDAQVIDRLALLEKGQLLKNIDSGSRNKCVQPSLHVGISPVPRLTSAANTILPNSWTDVQSYYEIHAECWIEAYSPHHNTHQSQFHVETHDIKMGVANSTISSNYPVRFGKYPQTFPALNRNEENESSSIRKPRDASSEDTNAPQPKRRIF</sequence>
<feature type="compositionally biased region" description="Low complexity" evidence="1">
    <location>
        <begin position="213"/>
        <end position="225"/>
    </location>
</feature>
<feature type="compositionally biased region" description="Polar residues" evidence="1">
    <location>
        <begin position="54"/>
        <end position="74"/>
    </location>
</feature>
<dbReference type="GO" id="GO:0005198">
    <property type="term" value="F:structural molecule activity"/>
    <property type="evidence" value="ECO:0007669"/>
    <property type="project" value="InterPro"/>
</dbReference>
<feature type="compositionally biased region" description="Polar residues" evidence="1">
    <location>
        <begin position="159"/>
        <end position="172"/>
    </location>
</feature>
<feature type="region of interest" description="Disordered" evidence="1">
    <location>
        <begin position="660"/>
        <end position="695"/>
    </location>
</feature>
<dbReference type="InterPro" id="IPR016184">
    <property type="entry name" value="Capsid/spike_ssDNA_virus"/>
</dbReference>
<name>A0A893A464_9VIRU</name>
<feature type="region of interest" description="Disordered" evidence="1">
    <location>
        <begin position="42"/>
        <end position="98"/>
    </location>
</feature>